<dbReference type="AlphaFoldDB" id="A0AAD5U9K4"/>
<evidence type="ECO:0000313" key="1">
    <source>
        <dbReference type="EMBL" id="KAJ3228402.1"/>
    </source>
</evidence>
<sequence length="313" mass="35114">MATLIDNIDSLLADLNDTIFEMEEQRTAEIYKNSLLKLNSLHHFDTPSTPTSIGSDLDYVTPIDKNFLTISALPNAFASNLGIVYYKGLFNTSRKVQDRFIVVTSHAFYIFEKSAPQSEFLEEYPINKKSDCRISNKKGNGDLCLEFFSEYITYKVILEPEIIGGDEVKSQKPVSTNYGALSVVPTTTVSIASFDFNKWSKKEKDGKKKDISPQCLNDNLMSVPALKTDISLLMTPMEPAMENSVVCLTHHSTGLSIFEAKANSHHMALKIFATLFYSYDHRNLITVKVDGVNLPEDVVNNVSYAIAEQFLYV</sequence>
<proteinExistence type="predicted"/>
<name>A0AAD5U9K4_9FUNG</name>
<keyword evidence="2" id="KW-1185">Reference proteome</keyword>
<evidence type="ECO:0000313" key="2">
    <source>
        <dbReference type="Proteomes" id="UP001211065"/>
    </source>
</evidence>
<organism evidence="1 2">
    <name type="scientific">Clydaea vesicula</name>
    <dbReference type="NCBI Taxonomy" id="447962"/>
    <lineage>
        <taxon>Eukaryota</taxon>
        <taxon>Fungi</taxon>
        <taxon>Fungi incertae sedis</taxon>
        <taxon>Chytridiomycota</taxon>
        <taxon>Chytridiomycota incertae sedis</taxon>
        <taxon>Chytridiomycetes</taxon>
        <taxon>Lobulomycetales</taxon>
        <taxon>Lobulomycetaceae</taxon>
        <taxon>Clydaea</taxon>
    </lineage>
</organism>
<protein>
    <submittedName>
        <fullName evidence="1">Uncharacterized protein</fullName>
    </submittedName>
</protein>
<gene>
    <name evidence="1" type="ORF">HK099_002907</name>
</gene>
<dbReference type="Proteomes" id="UP001211065">
    <property type="component" value="Unassembled WGS sequence"/>
</dbReference>
<accession>A0AAD5U9K4</accession>
<reference evidence="1" key="1">
    <citation type="submission" date="2020-05" db="EMBL/GenBank/DDBJ databases">
        <title>Phylogenomic resolution of chytrid fungi.</title>
        <authorList>
            <person name="Stajich J.E."/>
            <person name="Amses K."/>
            <person name="Simmons R."/>
            <person name="Seto K."/>
            <person name="Myers J."/>
            <person name="Bonds A."/>
            <person name="Quandt C.A."/>
            <person name="Barry K."/>
            <person name="Liu P."/>
            <person name="Grigoriev I."/>
            <person name="Longcore J.E."/>
            <person name="James T.Y."/>
        </authorList>
    </citation>
    <scope>NUCLEOTIDE SEQUENCE</scope>
    <source>
        <strain evidence="1">JEL0476</strain>
    </source>
</reference>
<dbReference type="EMBL" id="JADGJW010000002">
    <property type="protein sequence ID" value="KAJ3228402.1"/>
    <property type="molecule type" value="Genomic_DNA"/>
</dbReference>
<comment type="caution">
    <text evidence="1">The sequence shown here is derived from an EMBL/GenBank/DDBJ whole genome shotgun (WGS) entry which is preliminary data.</text>
</comment>